<sequence>MENNEKKLGFFGLVFLIIGAMIGGGVFSLPSQLAEGAGPFAIMIGWLITGIGVFGLAFVYQMLSSKKPDLTGGIFSYASEGFGKYIGFNSAWIYWLSSIFGDVAYATLIFGSLSYFFNIFNPNGNNWPSIIGGSLIIWVVNFLVLKGVKEAVLVNAIVTISKILPIILFIIVCIVFFNVKNFTFEFWGNPHLGGIFTQVKSTMIAALWSFVGIEGAVVVSGRAKSQKDVGKATIVGLSSAIAIYILITILALGVMKRPELASLHNPSLAYILQAAIGKWGAIIINIGLIIALTGALLGWTVITAELPYVAAKSGVMPKILAKENKFESPSISLWLTTIVTQILLLFSHFSNSGYQVLYTIASTAILIPYFLSALYSLKLTFTEGKNNFKLKDCIISIIAVIYTVWILYAAGVKYILLNCILFAIGLIFFIWAKKERKEKLFDAWYEILIAIIIVILGILAIYLLATGKVSAF</sequence>
<evidence type="ECO:0000256" key="2">
    <source>
        <dbReference type="ARBA" id="ARBA00008220"/>
    </source>
</evidence>
<organism evidence="10 11">
    <name type="scientific">Clostridium thermobutyricum DSM 4928</name>
    <dbReference type="NCBI Taxonomy" id="1121339"/>
    <lineage>
        <taxon>Bacteria</taxon>
        <taxon>Bacillati</taxon>
        <taxon>Bacillota</taxon>
        <taxon>Clostridia</taxon>
        <taxon>Eubacteriales</taxon>
        <taxon>Clostridiaceae</taxon>
        <taxon>Clostridium</taxon>
    </lineage>
</organism>
<feature type="transmembrane region" description="Helical" evidence="9">
    <location>
        <begin position="7"/>
        <end position="28"/>
    </location>
</feature>
<dbReference type="GO" id="GO:0005886">
    <property type="term" value="C:plasma membrane"/>
    <property type="evidence" value="ECO:0007669"/>
    <property type="project" value="UniProtKB-SubCell"/>
</dbReference>
<evidence type="ECO:0000256" key="5">
    <source>
        <dbReference type="ARBA" id="ARBA00022692"/>
    </source>
</evidence>
<dbReference type="PANTHER" id="PTHR42770:SF4">
    <property type="entry name" value="ARGININE_ORNITHINE ANTIPORTER-RELATED"/>
    <property type="match status" value="1"/>
</dbReference>
<feature type="transmembrane region" description="Helical" evidence="9">
    <location>
        <begin position="199"/>
        <end position="220"/>
    </location>
</feature>
<dbReference type="InterPro" id="IPR050367">
    <property type="entry name" value="APC_superfamily"/>
</dbReference>
<protein>
    <submittedName>
        <fullName evidence="10">Putative arginine/ornithine antiporter</fullName>
    </submittedName>
</protein>
<feature type="transmembrane region" description="Helical" evidence="9">
    <location>
        <begin position="414"/>
        <end position="432"/>
    </location>
</feature>
<feature type="transmembrane region" description="Helical" evidence="9">
    <location>
        <begin position="282"/>
        <end position="310"/>
    </location>
</feature>
<dbReference type="InterPro" id="IPR004754">
    <property type="entry name" value="Amino_acid_antiprt"/>
</dbReference>
<dbReference type="GO" id="GO:0022857">
    <property type="term" value="F:transmembrane transporter activity"/>
    <property type="evidence" value="ECO:0007669"/>
    <property type="project" value="InterPro"/>
</dbReference>
<dbReference type="EMBL" id="LTAY01000042">
    <property type="protein sequence ID" value="OPX47613.1"/>
    <property type="molecule type" value="Genomic_DNA"/>
</dbReference>
<dbReference type="OrthoDB" id="178667at2"/>
<accession>A0A1V4SVU9</accession>
<keyword evidence="6" id="KW-0029">Amino-acid transport</keyword>
<evidence type="ECO:0000313" key="10">
    <source>
        <dbReference type="EMBL" id="OPX47613.1"/>
    </source>
</evidence>
<dbReference type="RefSeq" id="WP_080022898.1">
    <property type="nucleotide sequence ID" value="NZ_LTAY01000042.1"/>
</dbReference>
<gene>
    <name evidence="10" type="primary">ydgI</name>
    <name evidence="10" type="ORF">CLTHE_17270</name>
</gene>
<comment type="subcellular location">
    <subcellularLocation>
        <location evidence="1">Cell membrane</location>
        <topology evidence="1">Multi-pass membrane protein</topology>
    </subcellularLocation>
</comment>
<dbReference type="GO" id="GO:0006865">
    <property type="term" value="P:amino acid transport"/>
    <property type="evidence" value="ECO:0007669"/>
    <property type="project" value="UniProtKB-KW"/>
</dbReference>
<keyword evidence="5 9" id="KW-0812">Transmembrane</keyword>
<proteinExistence type="inferred from homology"/>
<feature type="transmembrane region" description="Helical" evidence="9">
    <location>
        <begin position="444"/>
        <end position="465"/>
    </location>
</feature>
<evidence type="ECO:0000313" key="11">
    <source>
        <dbReference type="Proteomes" id="UP000191448"/>
    </source>
</evidence>
<reference evidence="10 11" key="1">
    <citation type="submission" date="2016-02" db="EMBL/GenBank/DDBJ databases">
        <title>Genome sequence of Clostridium thermobutyricum DSM 4928.</title>
        <authorList>
            <person name="Poehlein A."/>
            <person name="Daniel R."/>
        </authorList>
    </citation>
    <scope>NUCLEOTIDE SEQUENCE [LARGE SCALE GENOMIC DNA]</scope>
    <source>
        <strain evidence="10 11">DSM 4928</strain>
    </source>
</reference>
<feature type="transmembrane region" description="Helical" evidence="9">
    <location>
        <begin position="40"/>
        <end position="60"/>
    </location>
</feature>
<feature type="transmembrane region" description="Helical" evidence="9">
    <location>
        <begin position="331"/>
        <end position="350"/>
    </location>
</feature>
<feature type="transmembrane region" description="Helical" evidence="9">
    <location>
        <begin position="389"/>
        <end position="408"/>
    </location>
</feature>
<evidence type="ECO:0000256" key="3">
    <source>
        <dbReference type="ARBA" id="ARBA00022448"/>
    </source>
</evidence>
<comment type="caution">
    <text evidence="10">The sequence shown here is derived from an EMBL/GenBank/DDBJ whole genome shotgun (WGS) entry which is preliminary data.</text>
</comment>
<keyword evidence="8 9" id="KW-0472">Membrane</keyword>
<feature type="transmembrane region" description="Helical" evidence="9">
    <location>
        <begin position="127"/>
        <end position="145"/>
    </location>
</feature>
<evidence type="ECO:0000256" key="6">
    <source>
        <dbReference type="ARBA" id="ARBA00022970"/>
    </source>
</evidence>
<keyword evidence="4" id="KW-1003">Cell membrane</keyword>
<keyword evidence="7 9" id="KW-1133">Transmembrane helix</keyword>
<dbReference type="PANTHER" id="PTHR42770">
    <property type="entry name" value="AMINO ACID TRANSPORTER-RELATED"/>
    <property type="match status" value="1"/>
</dbReference>
<evidence type="ECO:0000256" key="7">
    <source>
        <dbReference type="ARBA" id="ARBA00022989"/>
    </source>
</evidence>
<dbReference type="InterPro" id="IPR002293">
    <property type="entry name" value="AA/rel_permease1"/>
</dbReference>
<dbReference type="PIRSF" id="PIRSF006060">
    <property type="entry name" value="AA_transporter"/>
    <property type="match status" value="1"/>
</dbReference>
<dbReference type="AlphaFoldDB" id="A0A1V4SVU9"/>
<feature type="transmembrane region" description="Helical" evidence="9">
    <location>
        <begin position="356"/>
        <end position="377"/>
    </location>
</feature>
<comment type="similarity">
    <text evidence="2">Belongs to the amino acid-polyamine-organocation (APC) superfamily. Basic amino acid/polyamine antiporter (APA) (TC 2.A.3.2) family.</text>
</comment>
<dbReference type="Proteomes" id="UP000191448">
    <property type="component" value="Unassembled WGS sequence"/>
</dbReference>
<dbReference type="NCBIfam" id="TIGR00905">
    <property type="entry name" value="2A0302"/>
    <property type="match status" value="1"/>
</dbReference>
<feature type="transmembrane region" description="Helical" evidence="9">
    <location>
        <begin position="232"/>
        <end position="255"/>
    </location>
</feature>
<name>A0A1V4SVU9_9CLOT</name>
<evidence type="ECO:0000256" key="9">
    <source>
        <dbReference type="SAM" id="Phobius"/>
    </source>
</evidence>
<feature type="transmembrane region" description="Helical" evidence="9">
    <location>
        <begin position="152"/>
        <end position="179"/>
    </location>
</feature>
<evidence type="ECO:0000256" key="1">
    <source>
        <dbReference type="ARBA" id="ARBA00004651"/>
    </source>
</evidence>
<feature type="transmembrane region" description="Helical" evidence="9">
    <location>
        <begin position="92"/>
        <end position="115"/>
    </location>
</feature>
<keyword evidence="3" id="KW-0813">Transport</keyword>
<dbReference type="Pfam" id="PF13520">
    <property type="entry name" value="AA_permease_2"/>
    <property type="match status" value="1"/>
</dbReference>
<dbReference type="Gene3D" id="1.20.1740.10">
    <property type="entry name" value="Amino acid/polyamine transporter I"/>
    <property type="match status" value="1"/>
</dbReference>
<evidence type="ECO:0000256" key="4">
    <source>
        <dbReference type="ARBA" id="ARBA00022475"/>
    </source>
</evidence>
<evidence type="ECO:0000256" key="8">
    <source>
        <dbReference type="ARBA" id="ARBA00023136"/>
    </source>
</evidence>